<dbReference type="EMBL" id="CP005587">
    <property type="protein sequence ID" value="AGK58357.1"/>
    <property type="molecule type" value="Genomic_DNA"/>
</dbReference>
<dbReference type="SMART" id="SM00257">
    <property type="entry name" value="LysM"/>
    <property type="match status" value="1"/>
</dbReference>
<sequence>MKSGQPAVSTQKTAAAVMRAGGFFMTALVVLLTPFPLDAALLPTQLFKDDIATVGEVEAAWIDPAAAVVSGPVVRMADAGGVTIKPNPAPPVETAKPHSEDKPVEGLGIADRVQDWLARANREFQATVIPRLSTPVPGGLAVDKDSIARKLEDVKDQDAKAAEAARRAEEALKAEKAKKAEEARRAAEETKRIEEARKAEEAKQAADLRKTAEEAKRAEEQRKIAEEAKRAEEARKLAEEARQAEEAKRIEEARKAEEARQAAEAKREEEARKAAEEAKRVEDERKAAEAAKQVEEARKAAEAKQERERLEAEAARAEAQRQAAEAQRKADEAKRLEDERAKLAAEKAAEERQRTAAVEAEKTQQQPDASAAPPPVPEPGSAESQKLPGTTSGVESDADLKQAPPPRSARIKVASRRLARGPVVRRWIRRAPRCRFAGRRIMPPGHYTVQSGDTLWRISRRHYRAGRLYWRLYHANRSIIRNPNLIYPCQRIFVPRRR</sequence>
<dbReference type="InterPro" id="IPR036779">
    <property type="entry name" value="LysM_dom_sf"/>
</dbReference>
<gene>
    <name evidence="3" type="ORF">HYPDE_33423</name>
</gene>
<feature type="region of interest" description="Disordered" evidence="1">
    <location>
        <begin position="174"/>
        <end position="410"/>
    </location>
</feature>
<dbReference type="InterPro" id="IPR018392">
    <property type="entry name" value="LysM"/>
</dbReference>
<organism evidence="3 4">
    <name type="scientific">Hyphomicrobium denitrificans 1NES1</name>
    <dbReference type="NCBI Taxonomy" id="670307"/>
    <lineage>
        <taxon>Bacteria</taxon>
        <taxon>Pseudomonadati</taxon>
        <taxon>Pseudomonadota</taxon>
        <taxon>Alphaproteobacteria</taxon>
        <taxon>Hyphomicrobiales</taxon>
        <taxon>Hyphomicrobiaceae</taxon>
        <taxon>Hyphomicrobium</taxon>
    </lineage>
</organism>
<dbReference type="SUPFAM" id="SSF54106">
    <property type="entry name" value="LysM domain"/>
    <property type="match status" value="1"/>
</dbReference>
<dbReference type="PANTHER" id="PTHR34700">
    <property type="entry name" value="POTASSIUM BINDING PROTEIN KBP"/>
    <property type="match status" value="1"/>
</dbReference>
<reference evidence="3 4" key="1">
    <citation type="journal article" date="2013" name="Genome Announc.">
        <title>Genome sequences for three denitrifying bacterial strains isolated from a uranium- and nitrate-contaminated subsurface environment.</title>
        <authorList>
            <person name="Venkatramanan R."/>
            <person name="Prakash O."/>
            <person name="Woyke T."/>
            <person name="Chain P."/>
            <person name="Goodwin L.A."/>
            <person name="Watson D."/>
            <person name="Brooks S."/>
            <person name="Kostka J.E."/>
            <person name="Green S.J."/>
        </authorList>
    </citation>
    <scope>NUCLEOTIDE SEQUENCE [LARGE SCALE GENOMIC DNA]</scope>
    <source>
        <strain evidence="3 4">1NES1</strain>
    </source>
</reference>
<dbReference type="AlphaFoldDB" id="N0B7X6"/>
<dbReference type="CDD" id="cd00118">
    <property type="entry name" value="LysM"/>
    <property type="match status" value="1"/>
</dbReference>
<evidence type="ECO:0000259" key="2">
    <source>
        <dbReference type="PROSITE" id="PS51782"/>
    </source>
</evidence>
<dbReference type="HOGENOM" id="CLU_547224_0_0_5"/>
<dbReference type="Gene3D" id="3.10.350.10">
    <property type="entry name" value="LysM domain"/>
    <property type="match status" value="1"/>
</dbReference>
<feature type="domain" description="LysM" evidence="2">
    <location>
        <begin position="445"/>
        <end position="494"/>
    </location>
</feature>
<dbReference type="KEGG" id="hdt:HYPDE_33423"/>
<dbReference type="PANTHER" id="PTHR34700:SF4">
    <property type="entry name" value="PHAGE-LIKE ELEMENT PBSX PROTEIN XKDP"/>
    <property type="match status" value="1"/>
</dbReference>
<feature type="compositionally biased region" description="Basic and acidic residues" evidence="1">
    <location>
        <begin position="326"/>
        <end position="362"/>
    </location>
</feature>
<protein>
    <submittedName>
        <fullName evidence="3">Peptidoglycan-binding lysin domain-containing protein</fullName>
    </submittedName>
</protein>
<dbReference type="eggNOG" id="COG1652">
    <property type="taxonomic scope" value="Bacteria"/>
</dbReference>
<keyword evidence="4" id="KW-1185">Reference proteome</keyword>
<dbReference type="Pfam" id="PF01476">
    <property type="entry name" value="LysM"/>
    <property type="match status" value="1"/>
</dbReference>
<dbReference type="eggNOG" id="COG3064">
    <property type="taxonomic scope" value="Bacteria"/>
</dbReference>
<dbReference type="STRING" id="670307.HYPDE_33423"/>
<dbReference type="Proteomes" id="UP000005952">
    <property type="component" value="Chromosome"/>
</dbReference>
<feature type="compositionally biased region" description="Basic and acidic residues" evidence="1">
    <location>
        <begin position="174"/>
        <end position="319"/>
    </location>
</feature>
<evidence type="ECO:0000256" key="1">
    <source>
        <dbReference type="SAM" id="MobiDB-lite"/>
    </source>
</evidence>
<dbReference type="InterPro" id="IPR052196">
    <property type="entry name" value="Bact_Kbp"/>
</dbReference>
<proteinExistence type="predicted"/>
<name>N0B7X6_9HYPH</name>
<dbReference type="PROSITE" id="PS51782">
    <property type="entry name" value="LYSM"/>
    <property type="match status" value="1"/>
</dbReference>
<accession>N0B7X6</accession>
<dbReference type="OrthoDB" id="370541at2"/>
<evidence type="ECO:0000313" key="4">
    <source>
        <dbReference type="Proteomes" id="UP000005952"/>
    </source>
</evidence>
<evidence type="ECO:0000313" key="3">
    <source>
        <dbReference type="EMBL" id="AGK58357.1"/>
    </source>
</evidence>